<proteinExistence type="predicted"/>
<dbReference type="PANTHER" id="PTHR43646">
    <property type="entry name" value="GLYCOSYLTRANSFERASE"/>
    <property type="match status" value="1"/>
</dbReference>
<dbReference type="InParanoid" id="E1ZDS4"/>
<dbReference type="SUPFAM" id="SSF53448">
    <property type="entry name" value="Nucleotide-diphospho-sugar transferases"/>
    <property type="match status" value="1"/>
</dbReference>
<evidence type="ECO:0000313" key="9">
    <source>
        <dbReference type="Proteomes" id="UP000008141"/>
    </source>
</evidence>
<keyword evidence="2" id="KW-1003">Cell membrane</keyword>
<dbReference type="AlphaFoldDB" id="E1ZDS4"/>
<dbReference type="GO" id="GO:0005886">
    <property type="term" value="C:plasma membrane"/>
    <property type="evidence" value="ECO:0007669"/>
    <property type="project" value="UniProtKB-SubCell"/>
</dbReference>
<dbReference type="Pfam" id="PF00535">
    <property type="entry name" value="Glycos_transf_2"/>
    <property type="match status" value="1"/>
</dbReference>
<evidence type="ECO:0000256" key="5">
    <source>
        <dbReference type="ARBA" id="ARBA00023136"/>
    </source>
</evidence>
<keyword evidence="4" id="KW-0808">Transferase</keyword>
<dbReference type="STRING" id="554065.E1ZDS4"/>
<protein>
    <recommendedName>
        <fullName evidence="7">Glycosyltransferase 2-like domain-containing protein</fullName>
    </recommendedName>
</protein>
<reference evidence="8 9" key="1">
    <citation type="journal article" date="2010" name="Plant Cell">
        <title>The Chlorella variabilis NC64A genome reveals adaptation to photosymbiosis, coevolution with viruses, and cryptic sex.</title>
        <authorList>
            <person name="Blanc G."/>
            <person name="Duncan G."/>
            <person name="Agarkova I."/>
            <person name="Borodovsky M."/>
            <person name="Gurnon J."/>
            <person name="Kuo A."/>
            <person name="Lindquist E."/>
            <person name="Lucas S."/>
            <person name="Pangilinan J."/>
            <person name="Polle J."/>
            <person name="Salamov A."/>
            <person name="Terry A."/>
            <person name="Yamada T."/>
            <person name="Dunigan D.D."/>
            <person name="Grigoriev I.V."/>
            <person name="Claverie J.M."/>
            <person name="Van Etten J.L."/>
        </authorList>
    </citation>
    <scope>NUCLEOTIDE SEQUENCE [LARGE SCALE GENOMIC DNA]</scope>
    <source>
        <strain evidence="8 9">NC64A</strain>
    </source>
</reference>
<dbReference type="Gene3D" id="3.90.550.10">
    <property type="entry name" value="Spore Coat Polysaccharide Biosynthesis Protein SpsA, Chain A"/>
    <property type="match status" value="1"/>
</dbReference>
<organism evidence="9">
    <name type="scientific">Chlorella variabilis</name>
    <name type="common">Green alga</name>
    <dbReference type="NCBI Taxonomy" id="554065"/>
    <lineage>
        <taxon>Eukaryota</taxon>
        <taxon>Viridiplantae</taxon>
        <taxon>Chlorophyta</taxon>
        <taxon>core chlorophytes</taxon>
        <taxon>Trebouxiophyceae</taxon>
        <taxon>Chlorellales</taxon>
        <taxon>Chlorellaceae</taxon>
        <taxon>Chlorella clade</taxon>
        <taxon>Chlorella</taxon>
    </lineage>
</organism>
<dbReference type="CDD" id="cd02522">
    <property type="entry name" value="GT_2_like_a"/>
    <property type="match status" value="1"/>
</dbReference>
<dbReference type="KEGG" id="cvr:CHLNCDRAFT_145574"/>
<name>E1ZDS4_CHLVA</name>
<evidence type="ECO:0000313" key="8">
    <source>
        <dbReference type="EMBL" id="EFN56074.1"/>
    </source>
</evidence>
<dbReference type="OMA" id="SANNTMK"/>
<feature type="domain" description="Glycosyltransferase 2-like" evidence="7">
    <location>
        <begin position="126"/>
        <end position="245"/>
    </location>
</feature>
<keyword evidence="5" id="KW-0472">Membrane</keyword>
<feature type="compositionally biased region" description="Gly residues" evidence="6">
    <location>
        <begin position="35"/>
        <end position="57"/>
    </location>
</feature>
<dbReference type="InterPro" id="IPR001173">
    <property type="entry name" value="Glyco_trans_2-like"/>
</dbReference>
<accession>E1ZDS4</accession>
<dbReference type="InterPro" id="IPR029044">
    <property type="entry name" value="Nucleotide-diphossugar_trans"/>
</dbReference>
<dbReference type="RefSeq" id="XP_005848176.1">
    <property type="nucleotide sequence ID" value="XM_005848114.1"/>
</dbReference>
<evidence type="ECO:0000256" key="6">
    <source>
        <dbReference type="SAM" id="MobiDB-lite"/>
    </source>
</evidence>
<gene>
    <name evidence="8" type="ORF">CHLNCDRAFT_145574</name>
</gene>
<evidence type="ECO:0000256" key="2">
    <source>
        <dbReference type="ARBA" id="ARBA00022475"/>
    </source>
</evidence>
<keyword evidence="3" id="KW-0328">Glycosyltransferase</keyword>
<evidence type="ECO:0000256" key="4">
    <source>
        <dbReference type="ARBA" id="ARBA00022679"/>
    </source>
</evidence>
<evidence type="ECO:0000259" key="7">
    <source>
        <dbReference type="Pfam" id="PF00535"/>
    </source>
</evidence>
<dbReference type="OrthoDB" id="191769at2759"/>
<dbReference type="NCBIfam" id="TIGR04283">
    <property type="entry name" value="glyco_like_mftF"/>
    <property type="match status" value="1"/>
</dbReference>
<sequence length="379" mass="40782">MCASLGHPLACRAGPFAARRKFQHRQRSPRCAASGDGGGRGGGSSGGGSGGGDGSGGGRRRTFPLPLLYAAVWAVGTEALAALQYQEAVGRDAERRAELFGGGRAGRARHQQRQRAKLDPEAPAVSIIVPTLNEEAGLARTLRCLQHGLQPAAAEVIVVDGGSSDRTVQVARRCGARVVQAGRGRARQMNAGAAAASGDIFVFAHADTTPPRTLVEVVRRTLARPAIVLGAFRPVIEYEGQPLRFFSANNTMKTYYGPLLLRPLSFLRGLRCLFGDQTLFCRADDFRRVGGYDSRLPIMEDADLCMRMHMAGPADRPGRRGQVLQVNSVPNRTSGRRLASWGSLHATVVHVAIGMSWYCGATPEQLRGIYNRMYTDAFR</sequence>
<dbReference type="Proteomes" id="UP000008141">
    <property type="component" value="Unassembled WGS sequence"/>
</dbReference>
<dbReference type="GO" id="GO:0016757">
    <property type="term" value="F:glycosyltransferase activity"/>
    <property type="evidence" value="ECO:0007669"/>
    <property type="project" value="UniProtKB-KW"/>
</dbReference>
<dbReference type="EMBL" id="GL433843">
    <property type="protein sequence ID" value="EFN56074.1"/>
    <property type="molecule type" value="Genomic_DNA"/>
</dbReference>
<dbReference type="PANTHER" id="PTHR43646:SF2">
    <property type="entry name" value="GLYCOSYLTRANSFERASE 2-LIKE DOMAIN-CONTAINING PROTEIN"/>
    <property type="match status" value="1"/>
</dbReference>
<feature type="region of interest" description="Disordered" evidence="6">
    <location>
        <begin position="21"/>
        <end position="59"/>
    </location>
</feature>
<comment type="subcellular location">
    <subcellularLocation>
        <location evidence="1">Cell membrane</location>
    </subcellularLocation>
</comment>
<dbReference type="InterPro" id="IPR026461">
    <property type="entry name" value="Trfase_2_rSAM/seldom_assoc"/>
</dbReference>
<evidence type="ECO:0000256" key="3">
    <source>
        <dbReference type="ARBA" id="ARBA00022676"/>
    </source>
</evidence>
<dbReference type="GeneID" id="17355223"/>
<evidence type="ECO:0000256" key="1">
    <source>
        <dbReference type="ARBA" id="ARBA00004236"/>
    </source>
</evidence>
<keyword evidence="9" id="KW-1185">Reference proteome</keyword>
<dbReference type="eggNOG" id="ENOG502S0ZM">
    <property type="taxonomic scope" value="Eukaryota"/>
</dbReference>